<dbReference type="Proteomes" id="UP000014411">
    <property type="component" value="Unassembled WGS sequence"/>
</dbReference>
<dbReference type="Pfam" id="PF01471">
    <property type="entry name" value="PG_binding_1"/>
    <property type="match status" value="1"/>
</dbReference>
<dbReference type="PROSITE" id="PS52029">
    <property type="entry name" value="LD_TPASE"/>
    <property type="match status" value="1"/>
</dbReference>
<dbReference type="UniPathway" id="UPA00219"/>
<dbReference type="PROSITE" id="PS51318">
    <property type="entry name" value="TAT"/>
    <property type="match status" value="1"/>
</dbReference>
<evidence type="ECO:0000256" key="5">
    <source>
        <dbReference type="ARBA" id="ARBA00022984"/>
    </source>
</evidence>
<dbReference type="InterPro" id="IPR038063">
    <property type="entry name" value="Transpep_catalytic_dom"/>
</dbReference>
<evidence type="ECO:0000256" key="3">
    <source>
        <dbReference type="ARBA" id="ARBA00022679"/>
    </source>
</evidence>
<dbReference type="InterPro" id="IPR006311">
    <property type="entry name" value="TAT_signal"/>
</dbReference>
<dbReference type="AlphaFoldDB" id="S3IK85"/>
<dbReference type="RefSeq" id="WP_016553499.1">
    <property type="nucleotide sequence ID" value="NZ_AEYE02000008.1"/>
</dbReference>
<feature type="signal peptide" evidence="8">
    <location>
        <begin position="1"/>
        <end position="33"/>
    </location>
</feature>
<organism evidence="10 11">
    <name type="scientific">Rhizobium grahamii CCGE 502</name>
    <dbReference type="NCBI Taxonomy" id="990285"/>
    <lineage>
        <taxon>Bacteria</taxon>
        <taxon>Pseudomonadati</taxon>
        <taxon>Pseudomonadota</taxon>
        <taxon>Alphaproteobacteria</taxon>
        <taxon>Hyphomicrobiales</taxon>
        <taxon>Rhizobiaceae</taxon>
        <taxon>Rhizobium/Agrobacterium group</taxon>
        <taxon>Rhizobium</taxon>
    </lineage>
</organism>
<dbReference type="InterPro" id="IPR002477">
    <property type="entry name" value="Peptidoglycan-bd-like"/>
</dbReference>
<dbReference type="Gene3D" id="2.40.440.10">
    <property type="entry name" value="L,D-transpeptidase catalytic domain-like"/>
    <property type="match status" value="1"/>
</dbReference>
<gene>
    <name evidence="10" type="ORF">RGCCGE502_07164</name>
</gene>
<dbReference type="InterPro" id="IPR036365">
    <property type="entry name" value="PGBD-like_sf"/>
</dbReference>
<evidence type="ECO:0000256" key="4">
    <source>
        <dbReference type="ARBA" id="ARBA00022960"/>
    </source>
</evidence>
<dbReference type="InterPro" id="IPR005490">
    <property type="entry name" value="LD_TPept_cat_dom"/>
</dbReference>
<dbReference type="SUPFAM" id="SSF47090">
    <property type="entry name" value="PGBD-like"/>
    <property type="match status" value="1"/>
</dbReference>
<dbReference type="SUPFAM" id="SSF141523">
    <property type="entry name" value="L,D-transpeptidase catalytic domain-like"/>
    <property type="match status" value="1"/>
</dbReference>
<name>S3IK85_9HYPH</name>
<keyword evidence="8" id="KW-0732">Signal</keyword>
<dbReference type="EMBL" id="AEYE02000008">
    <property type="protein sequence ID" value="EPE99228.1"/>
    <property type="molecule type" value="Genomic_DNA"/>
</dbReference>
<dbReference type="PANTHER" id="PTHR41533:SF1">
    <property type="entry name" value="L,D-TRANSPEPTIDASE YCBB-RELATED"/>
    <property type="match status" value="1"/>
</dbReference>
<evidence type="ECO:0000256" key="1">
    <source>
        <dbReference type="ARBA" id="ARBA00004752"/>
    </source>
</evidence>
<protein>
    <submittedName>
        <fullName evidence="10">Peptidoglycan-binding protein</fullName>
    </submittedName>
</protein>
<evidence type="ECO:0000313" key="10">
    <source>
        <dbReference type="EMBL" id="EPE99228.1"/>
    </source>
</evidence>
<proteinExistence type="inferred from homology"/>
<dbReference type="PANTHER" id="PTHR41533">
    <property type="entry name" value="L,D-TRANSPEPTIDASE HI_1667-RELATED"/>
    <property type="match status" value="1"/>
</dbReference>
<evidence type="ECO:0000256" key="7">
    <source>
        <dbReference type="PROSITE-ProRule" id="PRU01373"/>
    </source>
</evidence>
<comment type="similarity">
    <text evidence="2">Belongs to the YkuD family.</text>
</comment>
<comment type="pathway">
    <text evidence="1 7">Cell wall biogenesis; peptidoglycan biosynthesis.</text>
</comment>
<comment type="caution">
    <text evidence="10">The sequence shown here is derived from an EMBL/GenBank/DDBJ whole genome shotgun (WGS) entry which is preliminary data.</text>
</comment>
<dbReference type="eggNOG" id="COG2989">
    <property type="taxonomic scope" value="Bacteria"/>
</dbReference>
<dbReference type="InterPro" id="IPR036366">
    <property type="entry name" value="PGBDSf"/>
</dbReference>
<keyword evidence="6 7" id="KW-0961">Cell wall biogenesis/degradation</keyword>
<accession>S3IK85</accession>
<dbReference type="CDD" id="cd16913">
    <property type="entry name" value="YkuD_like"/>
    <property type="match status" value="1"/>
</dbReference>
<dbReference type="GO" id="GO:0071555">
    <property type="term" value="P:cell wall organization"/>
    <property type="evidence" value="ECO:0007669"/>
    <property type="project" value="UniProtKB-UniRule"/>
</dbReference>
<dbReference type="GO" id="GO:0008360">
    <property type="term" value="P:regulation of cell shape"/>
    <property type="evidence" value="ECO:0007669"/>
    <property type="project" value="UniProtKB-UniRule"/>
</dbReference>
<feature type="chain" id="PRO_5004509918" evidence="8">
    <location>
        <begin position="34"/>
        <end position="434"/>
    </location>
</feature>
<feature type="domain" description="L,D-TPase catalytic" evidence="9">
    <location>
        <begin position="197"/>
        <end position="377"/>
    </location>
</feature>
<feature type="active site" description="Proton donor/acceptor" evidence="7">
    <location>
        <position position="327"/>
    </location>
</feature>
<sequence>MSKKIGTEALSRRAFLTSAAMVGAGALATPALAQSAIDSLINAPQRGDWDDQFDAKAASRTATAVVSNTPILGPQSVPSIQQAIMQYQQIASAGGWPQVSPSQQRLQIGVTDPAVQGLRQRLAITGDLPREAGMSSAFDSYVDGAVKRFQARHGLPADGVIGEFTLKAMNVPADVRLQQLNTNLIRIQTFPEELGRRHVMVNIPAAYVEAVEDGSVATRHAAVVGRLSRPTHLVNSKIYEVILNPYWTAPRSIVEKDIVPLMRKDPTYLEKNAIRLIDGKGNEVAPETVDWNAEKAPNFMFRQDPGKINAMASTKINFYNKNGEYMHDTPQQGLFNKLMRFESSGCVRVQNVRDLTTWLLRETPPWSRQQMEQVITTRVNTPIKLAEEVPVYFVYISAWGMPDGVVQFRDDIYELDGNAELALDTTATTEQPVQ</sequence>
<keyword evidence="3" id="KW-0808">Transferase</keyword>
<reference evidence="10 11" key="1">
    <citation type="journal article" date="2012" name="J. Bacteriol.">
        <title>Genome sequence of Rhizobium grahamii CCGE502, a broad-host-range symbiont with low nodulation competitiveness in Phaseolus vulgaris.</title>
        <authorList>
            <person name="Althabegoiti M.J."/>
            <person name="Lozano L."/>
            <person name="Torres-Tejerizo G."/>
            <person name="Ormeno-Orrillo E."/>
            <person name="Rogel M.A."/>
            <person name="Gonzalez V."/>
            <person name="Martinez-Romero E."/>
        </authorList>
    </citation>
    <scope>NUCLEOTIDE SEQUENCE [LARGE SCALE GENOMIC DNA]</scope>
    <source>
        <strain evidence="10 11">CCGE 502</strain>
    </source>
</reference>
<dbReference type="GO" id="GO:0004180">
    <property type="term" value="F:carboxypeptidase activity"/>
    <property type="evidence" value="ECO:0007669"/>
    <property type="project" value="UniProtKB-ARBA"/>
</dbReference>
<dbReference type="HOGENOM" id="CLU_020360_5_2_5"/>
<evidence type="ECO:0000256" key="8">
    <source>
        <dbReference type="SAM" id="SignalP"/>
    </source>
</evidence>
<dbReference type="Gene3D" id="1.10.101.10">
    <property type="entry name" value="PGBD-like superfamily/PGBD"/>
    <property type="match status" value="1"/>
</dbReference>
<evidence type="ECO:0000313" key="11">
    <source>
        <dbReference type="Proteomes" id="UP000014411"/>
    </source>
</evidence>
<evidence type="ECO:0000256" key="2">
    <source>
        <dbReference type="ARBA" id="ARBA00005992"/>
    </source>
</evidence>
<dbReference type="Pfam" id="PF03734">
    <property type="entry name" value="YkuD"/>
    <property type="match status" value="1"/>
</dbReference>
<dbReference type="STRING" id="990285.RGCCGE502_07164"/>
<keyword evidence="4 7" id="KW-0133">Cell shape</keyword>
<dbReference type="GO" id="GO:0009252">
    <property type="term" value="P:peptidoglycan biosynthetic process"/>
    <property type="evidence" value="ECO:0007669"/>
    <property type="project" value="UniProtKB-UniPathway"/>
</dbReference>
<dbReference type="InterPro" id="IPR052905">
    <property type="entry name" value="LD-transpeptidase_YkuD-like"/>
</dbReference>
<evidence type="ECO:0000256" key="6">
    <source>
        <dbReference type="ARBA" id="ARBA00023316"/>
    </source>
</evidence>
<dbReference type="GO" id="GO:0016740">
    <property type="term" value="F:transferase activity"/>
    <property type="evidence" value="ECO:0007669"/>
    <property type="project" value="UniProtKB-KW"/>
</dbReference>
<keyword evidence="5 7" id="KW-0573">Peptidoglycan synthesis</keyword>
<evidence type="ECO:0000259" key="9">
    <source>
        <dbReference type="PROSITE" id="PS52029"/>
    </source>
</evidence>
<feature type="active site" description="Nucleophile" evidence="7">
    <location>
        <position position="346"/>
    </location>
</feature>
<keyword evidence="11" id="KW-1185">Reference proteome</keyword>